<dbReference type="PANTHER" id="PTHR33052">
    <property type="entry name" value="DUF4228 DOMAIN PROTEIN-RELATED"/>
    <property type="match status" value="1"/>
</dbReference>
<proteinExistence type="predicted"/>
<dbReference type="eggNOG" id="ENOG502S3NS">
    <property type="taxonomic scope" value="Eukaryota"/>
</dbReference>
<accession>A0A0D2SNR3</accession>
<dbReference type="Gramene" id="KJB32820">
    <property type="protein sequence ID" value="KJB32820"/>
    <property type="gene ID" value="B456_005G263300"/>
</dbReference>
<evidence type="ECO:0000313" key="1">
    <source>
        <dbReference type="EMBL" id="KJB32820.1"/>
    </source>
</evidence>
<protein>
    <submittedName>
        <fullName evidence="1">Uncharacterized protein</fullName>
    </submittedName>
</protein>
<organism evidence="1 2">
    <name type="scientific">Gossypium raimondii</name>
    <name type="common">Peruvian cotton</name>
    <name type="synonym">Gossypium klotzschianum subsp. raimondii</name>
    <dbReference type="NCBI Taxonomy" id="29730"/>
    <lineage>
        <taxon>Eukaryota</taxon>
        <taxon>Viridiplantae</taxon>
        <taxon>Streptophyta</taxon>
        <taxon>Embryophyta</taxon>
        <taxon>Tracheophyta</taxon>
        <taxon>Spermatophyta</taxon>
        <taxon>Magnoliopsida</taxon>
        <taxon>eudicotyledons</taxon>
        <taxon>Gunneridae</taxon>
        <taxon>Pentapetalae</taxon>
        <taxon>rosids</taxon>
        <taxon>malvids</taxon>
        <taxon>Malvales</taxon>
        <taxon>Malvaceae</taxon>
        <taxon>Malvoideae</taxon>
        <taxon>Gossypium</taxon>
    </lineage>
</organism>
<dbReference type="OMA" id="KHHPIGI"/>
<dbReference type="AlphaFoldDB" id="A0A0D2SNR3"/>
<reference evidence="1 2" key="1">
    <citation type="journal article" date="2012" name="Nature">
        <title>Repeated polyploidization of Gossypium genomes and the evolution of spinnable cotton fibres.</title>
        <authorList>
            <person name="Paterson A.H."/>
            <person name="Wendel J.F."/>
            <person name="Gundlach H."/>
            <person name="Guo H."/>
            <person name="Jenkins J."/>
            <person name="Jin D."/>
            <person name="Llewellyn D."/>
            <person name="Showmaker K.C."/>
            <person name="Shu S."/>
            <person name="Udall J."/>
            <person name="Yoo M.J."/>
            <person name="Byers R."/>
            <person name="Chen W."/>
            <person name="Doron-Faigenboim A."/>
            <person name="Duke M.V."/>
            <person name="Gong L."/>
            <person name="Grimwood J."/>
            <person name="Grover C."/>
            <person name="Grupp K."/>
            <person name="Hu G."/>
            <person name="Lee T.H."/>
            <person name="Li J."/>
            <person name="Lin L."/>
            <person name="Liu T."/>
            <person name="Marler B.S."/>
            <person name="Page J.T."/>
            <person name="Roberts A.W."/>
            <person name="Romanel E."/>
            <person name="Sanders W.S."/>
            <person name="Szadkowski E."/>
            <person name="Tan X."/>
            <person name="Tang H."/>
            <person name="Xu C."/>
            <person name="Wang J."/>
            <person name="Wang Z."/>
            <person name="Zhang D."/>
            <person name="Zhang L."/>
            <person name="Ashrafi H."/>
            <person name="Bedon F."/>
            <person name="Bowers J.E."/>
            <person name="Brubaker C.L."/>
            <person name="Chee P.W."/>
            <person name="Das S."/>
            <person name="Gingle A.R."/>
            <person name="Haigler C.H."/>
            <person name="Harker D."/>
            <person name="Hoffmann L.V."/>
            <person name="Hovav R."/>
            <person name="Jones D.C."/>
            <person name="Lemke C."/>
            <person name="Mansoor S."/>
            <person name="ur Rahman M."/>
            <person name="Rainville L.N."/>
            <person name="Rambani A."/>
            <person name="Reddy U.K."/>
            <person name="Rong J.K."/>
            <person name="Saranga Y."/>
            <person name="Scheffler B.E."/>
            <person name="Scheffler J.A."/>
            <person name="Stelly D.M."/>
            <person name="Triplett B.A."/>
            <person name="Van Deynze A."/>
            <person name="Vaslin M.F."/>
            <person name="Waghmare V.N."/>
            <person name="Walford S.A."/>
            <person name="Wright R.J."/>
            <person name="Zaki E.A."/>
            <person name="Zhang T."/>
            <person name="Dennis E.S."/>
            <person name="Mayer K.F."/>
            <person name="Peterson D.G."/>
            <person name="Rokhsar D.S."/>
            <person name="Wang X."/>
            <person name="Schmutz J."/>
        </authorList>
    </citation>
    <scope>NUCLEOTIDE SEQUENCE [LARGE SCALE GENOMIC DNA]</scope>
</reference>
<dbReference type="KEGG" id="gra:105796051"/>
<sequence>MGICSSSQYTIKADNRLTWPPPSTTKIIYPDGNLQQLSQPIKASVVLSQNPSCFLRNSELTYVNSCLRQVPGDEQLQLYQIYFLMPLSMSQAPLSLEELCSLAIKAGAALSRLNEAYSHKEVCISGLLQLQLIKNVVKHHPIGIIKI</sequence>
<dbReference type="STRING" id="29730.A0A0D2SNR3"/>
<dbReference type="Proteomes" id="UP000032304">
    <property type="component" value="Chromosome 5"/>
</dbReference>
<dbReference type="Pfam" id="PF14009">
    <property type="entry name" value="PADRE"/>
    <property type="match status" value="1"/>
</dbReference>
<evidence type="ECO:0000313" key="2">
    <source>
        <dbReference type="Proteomes" id="UP000032304"/>
    </source>
</evidence>
<dbReference type="OrthoDB" id="1919386at2759"/>
<dbReference type="EMBL" id="CM001744">
    <property type="protein sequence ID" value="KJB32820.1"/>
    <property type="molecule type" value="Genomic_DNA"/>
</dbReference>
<dbReference type="InterPro" id="IPR025322">
    <property type="entry name" value="PADRE_dom"/>
</dbReference>
<gene>
    <name evidence="1" type="ORF">B456_005G263300</name>
</gene>
<name>A0A0D2SNR3_GOSRA</name>
<keyword evidence="2" id="KW-1185">Reference proteome</keyword>